<reference evidence="1" key="1">
    <citation type="submission" date="2021-01" db="EMBL/GenBank/DDBJ databases">
        <authorList>
            <person name="Corre E."/>
            <person name="Pelletier E."/>
            <person name="Niang G."/>
            <person name="Scheremetjew M."/>
            <person name="Finn R."/>
            <person name="Kale V."/>
            <person name="Holt S."/>
            <person name="Cochrane G."/>
            <person name="Meng A."/>
            <person name="Brown T."/>
            <person name="Cohen L."/>
        </authorList>
    </citation>
    <scope>NUCLEOTIDE SEQUENCE</scope>
    <source>
        <strain evidence="1">NIES-381</strain>
    </source>
</reference>
<organism evidence="1">
    <name type="scientific">Eutreptiella gymnastica</name>
    <dbReference type="NCBI Taxonomy" id="73025"/>
    <lineage>
        <taxon>Eukaryota</taxon>
        <taxon>Discoba</taxon>
        <taxon>Euglenozoa</taxon>
        <taxon>Euglenida</taxon>
        <taxon>Spirocuta</taxon>
        <taxon>Euglenophyceae</taxon>
        <taxon>Eutreptiales</taxon>
        <taxon>Eutreptiaceae</taxon>
        <taxon>Eutreptiella</taxon>
    </lineage>
</organism>
<sequence length="118" mass="12823">MANRLHKTLRFRNMPACEAEQCRASAAAHLVFCASCQALMRTNRAQSIVPSASNWGKRNPYAAVQLFTFTRPAASSHTVFCHGCAAVALVGKYATIPPVSACFPFLNPNHIGILRGYV</sequence>
<protein>
    <submittedName>
        <fullName evidence="1">Uncharacterized protein</fullName>
    </submittedName>
</protein>
<dbReference type="EMBL" id="HBGA01085835">
    <property type="protein sequence ID" value="CAD9020913.1"/>
    <property type="molecule type" value="Transcribed_RNA"/>
</dbReference>
<accession>A0A7S1IRM8</accession>
<evidence type="ECO:0000313" key="1">
    <source>
        <dbReference type="EMBL" id="CAD9020913.1"/>
    </source>
</evidence>
<gene>
    <name evidence="1" type="ORF">EGYM00392_LOCUS32028</name>
</gene>
<proteinExistence type="predicted"/>
<name>A0A7S1IRM8_9EUGL</name>
<dbReference type="AlphaFoldDB" id="A0A7S1IRM8"/>